<evidence type="ECO:0000256" key="5">
    <source>
        <dbReference type="ARBA" id="ARBA00022989"/>
    </source>
</evidence>
<evidence type="ECO:0000313" key="10">
    <source>
        <dbReference type="EMBL" id="AMY10901.1"/>
    </source>
</evidence>
<dbReference type="PANTHER" id="PTHR13572:SF4">
    <property type="entry name" value="RE57134P"/>
    <property type="match status" value="1"/>
</dbReference>
<proteinExistence type="predicted"/>
<reference evidence="11" key="2">
    <citation type="submission" date="2016-04" db="EMBL/GenBank/DDBJ databases">
        <title>First Complete Genome Sequence of a Subdivision 6 Acidobacterium.</title>
        <authorList>
            <person name="Huang S."/>
            <person name="Vieira S."/>
            <person name="Bunk B."/>
            <person name="Riedel T."/>
            <person name="Sproeer C."/>
            <person name="Overmann J."/>
        </authorList>
    </citation>
    <scope>NUCLEOTIDE SEQUENCE [LARGE SCALE GENOMIC DNA]</scope>
    <source>
        <strain evidence="11">DSM 100886 HEG_-6_39</strain>
    </source>
</reference>
<dbReference type="InterPro" id="IPR006311">
    <property type="entry name" value="TAT_signal"/>
</dbReference>
<evidence type="ECO:0000256" key="4">
    <source>
        <dbReference type="ARBA" id="ARBA00022968"/>
    </source>
</evidence>
<dbReference type="Proteomes" id="UP000076079">
    <property type="component" value="Chromosome"/>
</dbReference>
<evidence type="ECO:0000256" key="1">
    <source>
        <dbReference type="ARBA" id="ARBA00004323"/>
    </source>
</evidence>
<dbReference type="OrthoDB" id="9816564at2"/>
<dbReference type="EMBL" id="CP015136">
    <property type="protein sequence ID" value="AMY10901.1"/>
    <property type="molecule type" value="Genomic_DNA"/>
</dbReference>
<keyword evidence="6" id="KW-0333">Golgi apparatus</keyword>
<evidence type="ECO:0000256" key="8">
    <source>
        <dbReference type="SAM" id="MobiDB-lite"/>
    </source>
</evidence>
<dbReference type="KEGG" id="abac:LuPra_04144"/>
<feature type="signal peptide" evidence="9">
    <location>
        <begin position="1"/>
        <end position="26"/>
    </location>
</feature>
<keyword evidence="2" id="KW-0812">Transmembrane</keyword>
<feature type="chain" id="PRO_5007511846" evidence="9">
    <location>
        <begin position="27"/>
        <end position="492"/>
    </location>
</feature>
<dbReference type="AlphaFoldDB" id="A0A143PR47"/>
<evidence type="ECO:0000256" key="3">
    <source>
        <dbReference type="ARBA" id="ARBA00022801"/>
    </source>
</evidence>
<reference evidence="10 11" key="1">
    <citation type="journal article" date="2016" name="Genome Announc.">
        <title>First Complete Genome Sequence of a Subdivision 6 Acidobacterium Strain.</title>
        <authorList>
            <person name="Huang S."/>
            <person name="Vieira S."/>
            <person name="Bunk B."/>
            <person name="Riedel T."/>
            <person name="Sproer C."/>
            <person name="Overmann J."/>
        </authorList>
    </citation>
    <scope>NUCLEOTIDE SEQUENCE [LARGE SCALE GENOMIC DNA]</scope>
    <source>
        <strain evidence="11">DSM 100886 HEG_-6_39</strain>
    </source>
</reference>
<dbReference type="PANTHER" id="PTHR13572">
    <property type="entry name" value="ENDO-ALPHA-1,2-MANNOSIDASE"/>
    <property type="match status" value="1"/>
</dbReference>
<organism evidence="10 11">
    <name type="scientific">Luteitalea pratensis</name>
    <dbReference type="NCBI Taxonomy" id="1855912"/>
    <lineage>
        <taxon>Bacteria</taxon>
        <taxon>Pseudomonadati</taxon>
        <taxon>Acidobacteriota</taxon>
        <taxon>Vicinamibacteria</taxon>
        <taxon>Vicinamibacterales</taxon>
        <taxon>Vicinamibacteraceae</taxon>
        <taxon>Luteitalea</taxon>
    </lineage>
</organism>
<evidence type="ECO:0000256" key="9">
    <source>
        <dbReference type="SAM" id="SignalP"/>
    </source>
</evidence>
<sequence precursor="true">MARTRRAFLTGLATVAAAAMPPAWQAGARSGPVWTPQPAALRGGRWPRSLAERRALGLPEPSRYRRGTSSIGTPGATARPREPLLGPSLVDERRSRAVPRKPTLQARFPDLRRRFVFEYYPWYDTDPWFHWNDDDHAPPLDVTASSMPRLGAYDTYDVRVLEQHARWIAEAGVGAINLSWWGRGDYTDLAVPRVMDVMRDHDIKVTFHLEPYRDDRSRNYADDLLFLLREYGEKRRWDTFLLLDQGNGRVAPVFKSFRTIVPSQVQDCLGRIFDVPDYTADGDWRRQTDTAREETRRDFSRLFLLADSLAVDRIGAGGFDGLAVYDNFVTPPQWTRIAQDASDVGLLASFNVNPGFDRYPDRHPPPPPEVDPCYGGPLGFEPGGTHPDWRDAQARIAAQDLALGRITESFAATTTLQAQDGSANVSRGFFLAYVNSFNEWHEGSQFEPAKDFAELTPDERRIGYHNPPDGHARLRRLRSLIDGLTSPASAQA</sequence>
<keyword evidence="4" id="KW-0735">Signal-anchor</keyword>
<dbReference type="InterPro" id="IPR026071">
    <property type="entry name" value="Glyco_Hydrolase_99"/>
</dbReference>
<name>A0A143PR47_LUTPR</name>
<protein>
    <submittedName>
        <fullName evidence="10">Uncharacterized protein</fullName>
    </submittedName>
</protein>
<gene>
    <name evidence="10" type="ORF">LuPra_04144</name>
</gene>
<keyword evidence="9" id="KW-0732">Signal</keyword>
<keyword evidence="3" id="KW-0378">Hydrolase</keyword>
<dbReference type="PROSITE" id="PS51318">
    <property type="entry name" value="TAT"/>
    <property type="match status" value="1"/>
</dbReference>
<keyword evidence="7" id="KW-0472">Membrane</keyword>
<dbReference type="Pfam" id="PF16317">
    <property type="entry name" value="Glyco_hydro_99"/>
    <property type="match status" value="1"/>
</dbReference>
<dbReference type="RefSeq" id="WP_157899483.1">
    <property type="nucleotide sequence ID" value="NZ_CP015136.1"/>
</dbReference>
<keyword evidence="5" id="KW-1133">Transmembrane helix</keyword>
<evidence type="ECO:0000256" key="7">
    <source>
        <dbReference type="ARBA" id="ARBA00023136"/>
    </source>
</evidence>
<evidence type="ECO:0000256" key="6">
    <source>
        <dbReference type="ARBA" id="ARBA00023034"/>
    </source>
</evidence>
<comment type="subcellular location">
    <subcellularLocation>
        <location evidence="1">Golgi apparatus membrane</location>
        <topology evidence="1">Single-pass type II membrane protein</topology>
    </subcellularLocation>
</comment>
<feature type="region of interest" description="Disordered" evidence="8">
    <location>
        <begin position="58"/>
        <end position="84"/>
    </location>
</feature>
<accession>A0A143PR47</accession>
<dbReference type="Gene3D" id="3.20.20.80">
    <property type="entry name" value="Glycosidases"/>
    <property type="match status" value="1"/>
</dbReference>
<keyword evidence="11" id="KW-1185">Reference proteome</keyword>
<evidence type="ECO:0000313" key="11">
    <source>
        <dbReference type="Proteomes" id="UP000076079"/>
    </source>
</evidence>
<evidence type="ECO:0000256" key="2">
    <source>
        <dbReference type="ARBA" id="ARBA00022692"/>
    </source>
</evidence>
<dbReference type="GO" id="GO:0004559">
    <property type="term" value="F:alpha-mannosidase activity"/>
    <property type="evidence" value="ECO:0007669"/>
    <property type="project" value="TreeGrafter"/>
</dbReference>
<dbReference type="STRING" id="1855912.LuPra_04144"/>